<protein>
    <recommendedName>
        <fullName evidence="3">TIGR02757 family protein</fullName>
    </recommendedName>
</protein>
<organism evidence="1 2">
    <name type="scientific">Salinispira pacifica</name>
    <dbReference type="NCBI Taxonomy" id="1307761"/>
    <lineage>
        <taxon>Bacteria</taxon>
        <taxon>Pseudomonadati</taxon>
        <taxon>Spirochaetota</taxon>
        <taxon>Spirochaetia</taxon>
        <taxon>Spirochaetales</taxon>
        <taxon>Spirochaetaceae</taxon>
        <taxon>Salinispira</taxon>
    </lineage>
</organism>
<dbReference type="AlphaFoldDB" id="V5WIC2"/>
<evidence type="ECO:0000313" key="2">
    <source>
        <dbReference type="Proteomes" id="UP000018680"/>
    </source>
</evidence>
<gene>
    <name evidence="1" type="ORF">L21SP2_2199</name>
</gene>
<dbReference type="eggNOG" id="COG0177">
    <property type="taxonomic scope" value="Bacteria"/>
</dbReference>
<dbReference type="Pfam" id="PF09674">
    <property type="entry name" value="DUF2400"/>
    <property type="match status" value="1"/>
</dbReference>
<keyword evidence="2" id="KW-1185">Reference proteome</keyword>
<accession>V5WIC2</accession>
<dbReference type="NCBIfam" id="TIGR02757">
    <property type="entry name" value="TIGR02757 family protein"/>
    <property type="match status" value="1"/>
</dbReference>
<name>V5WIC2_9SPIO</name>
<reference evidence="1 2" key="1">
    <citation type="journal article" date="2015" name="Stand. Genomic Sci.">
        <title>Complete genome sequence and description of Salinispira pacifica gen. nov., sp. nov., a novel spirochaete isolated form a hypersaline microbial mat.</title>
        <authorList>
            <person name="Ben Hania W."/>
            <person name="Joseph M."/>
            <person name="Schumann P."/>
            <person name="Bunk B."/>
            <person name="Fiebig A."/>
            <person name="Sproer C."/>
            <person name="Klenk H.P."/>
            <person name="Fardeau M.L."/>
            <person name="Spring S."/>
        </authorList>
    </citation>
    <scope>NUCLEOTIDE SEQUENCE [LARGE SCALE GENOMIC DNA]</scope>
    <source>
        <strain evidence="1 2">L21-RPul-D2</strain>
    </source>
</reference>
<dbReference type="STRING" id="1307761.L21SP2_2199"/>
<sequence length="303" mass="34257">MPRALKIISPSAAAVFRKKLDALYDQLNQSRFIHPDPLEAALKFPEAGDREIAAFLSAMFALGRVDLILQTLDTLFTHLPNPRKMLLELDPDNIPRQLMGIIPPMKYRFFSYARILLLISSMAVVIQKFGSLQQAAAPVPGESEEAVYPGLAAAMNLRYALERGAEDQIRRFPELFQGEDGIPGIIVPEVKPPFHRSGAAKRMMLFLRWMVRRDEVDPGGWNILSPADLLYPLDTHMMRVTAELGLRSRKSADMSTVIEITDNFRIINSEDPVKYDFALTRTGIHPETRSLHRAESFWKDIIS</sequence>
<evidence type="ECO:0000313" key="1">
    <source>
        <dbReference type="EMBL" id="AHC15562.1"/>
    </source>
</evidence>
<dbReference type="KEGG" id="slr:L21SP2_2199"/>
<dbReference type="Proteomes" id="UP000018680">
    <property type="component" value="Chromosome"/>
</dbReference>
<proteinExistence type="predicted"/>
<dbReference type="HOGENOM" id="CLU_064298_0_0_12"/>
<evidence type="ECO:0008006" key="3">
    <source>
        <dbReference type="Google" id="ProtNLM"/>
    </source>
</evidence>
<dbReference type="PATRIC" id="fig|1307761.3.peg.2192"/>
<dbReference type="EMBL" id="CP006939">
    <property type="protein sequence ID" value="AHC15562.1"/>
    <property type="molecule type" value="Genomic_DNA"/>
</dbReference>
<dbReference type="InterPro" id="IPR014127">
    <property type="entry name" value="CHP02757"/>
</dbReference>